<feature type="region of interest" description="Disordered" evidence="1">
    <location>
        <begin position="274"/>
        <end position="300"/>
    </location>
</feature>
<reference evidence="2" key="1">
    <citation type="journal article" date="2020" name="Stud. Mycol.">
        <title>101 Dothideomycetes genomes: a test case for predicting lifestyles and emergence of pathogens.</title>
        <authorList>
            <person name="Haridas S."/>
            <person name="Albert R."/>
            <person name="Binder M."/>
            <person name="Bloem J."/>
            <person name="Labutti K."/>
            <person name="Salamov A."/>
            <person name="Andreopoulos B."/>
            <person name="Baker S."/>
            <person name="Barry K."/>
            <person name="Bills G."/>
            <person name="Bluhm B."/>
            <person name="Cannon C."/>
            <person name="Castanera R."/>
            <person name="Culley D."/>
            <person name="Daum C."/>
            <person name="Ezra D."/>
            <person name="Gonzalez J."/>
            <person name="Henrissat B."/>
            <person name="Kuo A."/>
            <person name="Liang C."/>
            <person name="Lipzen A."/>
            <person name="Lutzoni F."/>
            <person name="Magnuson J."/>
            <person name="Mondo S."/>
            <person name="Nolan M."/>
            <person name="Ohm R."/>
            <person name="Pangilinan J."/>
            <person name="Park H.-J."/>
            <person name="Ramirez L."/>
            <person name="Alfaro M."/>
            <person name="Sun H."/>
            <person name="Tritt A."/>
            <person name="Yoshinaga Y."/>
            <person name="Zwiers L.-H."/>
            <person name="Turgeon B."/>
            <person name="Goodwin S."/>
            <person name="Spatafora J."/>
            <person name="Crous P."/>
            <person name="Grigoriev I."/>
        </authorList>
    </citation>
    <scope>NUCLEOTIDE SEQUENCE</scope>
    <source>
        <strain evidence="2">CBS 122368</strain>
    </source>
</reference>
<gene>
    <name evidence="2" type="ORF">BU26DRAFT_436793</name>
</gene>
<evidence type="ECO:0000313" key="3">
    <source>
        <dbReference type="Proteomes" id="UP000800094"/>
    </source>
</evidence>
<feature type="region of interest" description="Disordered" evidence="1">
    <location>
        <begin position="314"/>
        <end position="342"/>
    </location>
</feature>
<evidence type="ECO:0000313" key="2">
    <source>
        <dbReference type="EMBL" id="KAF2243793.1"/>
    </source>
</evidence>
<feature type="compositionally biased region" description="Basic and acidic residues" evidence="1">
    <location>
        <begin position="275"/>
        <end position="288"/>
    </location>
</feature>
<sequence>MAANAFDDVGPRHPQPRPVKELSWELANHSKAYLEAQQYANGYNFLYSLLAAGTSISVPAKPYAGFLAPAAQLALASTLIAYPAVTTKSKSAEIMQGSDAAVRYLRCVQNTIEGPAYRVVKKAFSFPDDRTRRHIPGHRSRAVSPSPAAGADVERLEGVAANAHSLWYRADDFWHILGWAFNCSVAYKKRWERWKLWLQVMLDFLESDWKTRLKAGRDEGEGRESTLQDSLLWQYISSQDPTNRNIRRRMIRAVLAAGTEESLRHYPEVWVNETVEPKPRDKDTERIAPTDVGNGELGGYQSVDEDVIMQDASTLDKGKARSRTSSSASSSSRPSSVRFNADDAGGRFGGMEAIELRQRFIAILVQVAQELPKQFASLEDFLDDLTEELRQLPIFIFSAFVSTSRLSSLAELALNANLLLPLATGQLPNYTKIVPTQSHFETYWLRLRGNTQSFAASAKISLTLERMLMYMMNEHLLKATDCLREAMECGIEARHKVYGTGKGKTRNPVEEEKGKEFIEASSERLLGLLEVLEIASGKELQPRKEKSKPSPLFSSFASSLSAAPESETEEDD</sequence>
<proteinExistence type="predicted"/>
<feature type="compositionally biased region" description="Low complexity" evidence="1">
    <location>
        <begin position="323"/>
        <end position="338"/>
    </location>
</feature>
<accession>A0A6A6I1Q2</accession>
<dbReference type="OrthoDB" id="5411773at2759"/>
<dbReference type="GeneID" id="54577522"/>
<feature type="region of interest" description="Disordered" evidence="1">
    <location>
        <begin position="539"/>
        <end position="572"/>
    </location>
</feature>
<protein>
    <submittedName>
        <fullName evidence="2">Uncharacterized protein</fullName>
    </submittedName>
</protein>
<dbReference type="AlphaFoldDB" id="A0A6A6I1Q2"/>
<dbReference type="EMBL" id="ML987204">
    <property type="protein sequence ID" value="KAF2243793.1"/>
    <property type="molecule type" value="Genomic_DNA"/>
</dbReference>
<name>A0A6A6I1Q2_9PLEO</name>
<organism evidence="2 3">
    <name type="scientific">Trematosphaeria pertusa</name>
    <dbReference type="NCBI Taxonomy" id="390896"/>
    <lineage>
        <taxon>Eukaryota</taxon>
        <taxon>Fungi</taxon>
        <taxon>Dikarya</taxon>
        <taxon>Ascomycota</taxon>
        <taxon>Pezizomycotina</taxon>
        <taxon>Dothideomycetes</taxon>
        <taxon>Pleosporomycetidae</taxon>
        <taxon>Pleosporales</taxon>
        <taxon>Massarineae</taxon>
        <taxon>Trematosphaeriaceae</taxon>
        <taxon>Trematosphaeria</taxon>
    </lineage>
</organism>
<dbReference type="RefSeq" id="XP_033678797.1">
    <property type="nucleotide sequence ID" value="XM_033824192.1"/>
</dbReference>
<evidence type="ECO:0000256" key="1">
    <source>
        <dbReference type="SAM" id="MobiDB-lite"/>
    </source>
</evidence>
<dbReference type="Proteomes" id="UP000800094">
    <property type="component" value="Unassembled WGS sequence"/>
</dbReference>
<feature type="compositionally biased region" description="Low complexity" evidence="1">
    <location>
        <begin position="549"/>
        <end position="565"/>
    </location>
</feature>
<keyword evidence="3" id="KW-1185">Reference proteome</keyword>